<name>A0AA48HHL6_9ALTE</name>
<evidence type="ECO:0000256" key="8">
    <source>
        <dbReference type="SAM" id="Phobius"/>
    </source>
</evidence>
<dbReference type="SMART" id="SM00448">
    <property type="entry name" value="REC"/>
    <property type="match status" value="1"/>
</dbReference>
<dbReference type="InterPro" id="IPR004358">
    <property type="entry name" value="Sig_transdc_His_kin-like_C"/>
</dbReference>
<dbReference type="PANTHER" id="PTHR43047:SF64">
    <property type="entry name" value="HISTIDINE KINASE CONTAINING CHEY-HOMOLOGOUS RECEIVER DOMAIN AND PAS DOMAIN-RELATED"/>
    <property type="match status" value="1"/>
</dbReference>
<evidence type="ECO:0000256" key="2">
    <source>
        <dbReference type="ARBA" id="ARBA00012438"/>
    </source>
</evidence>
<comment type="catalytic activity">
    <reaction evidence="1">
        <text>ATP + protein L-histidine = ADP + protein N-phospho-L-histidine.</text>
        <dbReference type="EC" id="2.7.13.3"/>
    </reaction>
</comment>
<keyword evidence="8" id="KW-1133">Transmembrane helix</keyword>
<dbReference type="RefSeq" id="WP_338293064.1">
    <property type="nucleotide sequence ID" value="NZ_AP027272.1"/>
</dbReference>
<dbReference type="InterPro" id="IPR036097">
    <property type="entry name" value="HisK_dim/P_sf"/>
</dbReference>
<dbReference type="PRINTS" id="PR00344">
    <property type="entry name" value="BCTRLSENSOR"/>
</dbReference>
<feature type="domain" description="Histidine kinase" evidence="9">
    <location>
        <begin position="245"/>
        <end position="461"/>
    </location>
</feature>
<dbReference type="Pfam" id="PF00512">
    <property type="entry name" value="HisKA"/>
    <property type="match status" value="1"/>
</dbReference>
<dbReference type="InterPro" id="IPR011006">
    <property type="entry name" value="CheY-like_superfamily"/>
</dbReference>
<dbReference type="Proteomes" id="UP001333710">
    <property type="component" value="Chromosome"/>
</dbReference>
<dbReference type="PROSITE" id="PS50110">
    <property type="entry name" value="RESPONSE_REGULATORY"/>
    <property type="match status" value="1"/>
</dbReference>
<organism evidence="11 12">
    <name type="scientific">Planctobacterium marinum</name>
    <dbReference type="NCBI Taxonomy" id="1631968"/>
    <lineage>
        <taxon>Bacteria</taxon>
        <taxon>Pseudomonadati</taxon>
        <taxon>Pseudomonadota</taxon>
        <taxon>Gammaproteobacteria</taxon>
        <taxon>Alteromonadales</taxon>
        <taxon>Alteromonadaceae</taxon>
        <taxon>Planctobacterium</taxon>
    </lineage>
</organism>
<dbReference type="CDD" id="cd16922">
    <property type="entry name" value="HATPase_EvgS-ArcB-TorS-like"/>
    <property type="match status" value="1"/>
</dbReference>
<gene>
    <name evidence="11" type="ORF">MACH26_25940</name>
</gene>
<dbReference type="InterPro" id="IPR003661">
    <property type="entry name" value="HisK_dim/P_dom"/>
</dbReference>
<dbReference type="CDD" id="cd17546">
    <property type="entry name" value="REC_hyHK_CKI1_RcsC-like"/>
    <property type="match status" value="1"/>
</dbReference>
<dbReference type="SMART" id="SM00387">
    <property type="entry name" value="HATPase_c"/>
    <property type="match status" value="1"/>
</dbReference>
<evidence type="ECO:0000256" key="6">
    <source>
        <dbReference type="ARBA" id="ARBA00023012"/>
    </source>
</evidence>
<evidence type="ECO:0000313" key="11">
    <source>
        <dbReference type="EMBL" id="BDX07073.1"/>
    </source>
</evidence>
<sequence>MVQLNKLRRSRSLLLKLVSAIGVFTLLIAALLFFSISEKNALEEQLKHIHKAASDIIYYDEVLTMSARMFTYTNDEKWWQRYESAASTLDEVLIVAAKLDPQIAQAIINTSASNDRLIELETAAFNAAREGNNDRASDLLLNTAYQNLKAQYSNGVEKALEIVQFQTEEKLLKGQEQKARFLLALALILAISLVTLLIFLLRYNSHIDTSIDTLHQSLAQKVDELQQTTNALTAATNAKNRFLANLSHEIRTPMHGVMGNLQLLNTMSLSEEAQKALDNSIGSSKLLSRLLADLLDFSDMQSGTLVLKSKTFQLANLLNELAAMFRTSCNNKGLQFILQNEHQRDGWQGDPERLMQLLTQLIDNAIKYTDLGSVTLRVGLKQDTQVQFDVIDTGIGMTEATKANLFTPFEQGDNSNTRRSTGAGIGMAYVKSLVELMQGEITVVSDTNKGTTISVVLPLEPINLSKPDDGEQSAFSLPSNTKILVAEDNKINQLIVESMLVEAGTEVILVDNGIEAIAAINRRFDLVLMDIQMPEMDGIEACERFKLQKPNLPVIALTANVLQEDIALYQKTGFDDVLSKPVDKNELLATINKHL</sequence>
<evidence type="ECO:0000259" key="9">
    <source>
        <dbReference type="PROSITE" id="PS50109"/>
    </source>
</evidence>
<dbReference type="GO" id="GO:0000155">
    <property type="term" value="F:phosphorelay sensor kinase activity"/>
    <property type="evidence" value="ECO:0007669"/>
    <property type="project" value="InterPro"/>
</dbReference>
<keyword evidence="8" id="KW-0472">Membrane</keyword>
<reference evidence="11" key="1">
    <citation type="submission" date="2023-01" db="EMBL/GenBank/DDBJ databases">
        <title>Complete genome sequence of Planctobacterium marinum strain Dej080120_11.</title>
        <authorList>
            <person name="Ueki S."/>
            <person name="Maruyama F."/>
        </authorList>
    </citation>
    <scope>NUCLEOTIDE SEQUENCE</scope>
    <source>
        <strain evidence="11">Dej080120_11</strain>
    </source>
</reference>
<dbReference type="PANTHER" id="PTHR43047">
    <property type="entry name" value="TWO-COMPONENT HISTIDINE PROTEIN KINASE"/>
    <property type="match status" value="1"/>
</dbReference>
<dbReference type="AlphaFoldDB" id="A0AA48HHL6"/>
<evidence type="ECO:0000259" key="10">
    <source>
        <dbReference type="PROSITE" id="PS50110"/>
    </source>
</evidence>
<dbReference type="Gene3D" id="3.40.50.2300">
    <property type="match status" value="1"/>
</dbReference>
<protein>
    <recommendedName>
        <fullName evidence="2">histidine kinase</fullName>
        <ecNumber evidence="2">2.7.13.3</ecNumber>
    </recommendedName>
</protein>
<keyword evidence="5" id="KW-0418">Kinase</keyword>
<dbReference type="Gene3D" id="1.10.287.130">
    <property type="match status" value="1"/>
</dbReference>
<dbReference type="Pfam" id="PF02518">
    <property type="entry name" value="HATPase_c"/>
    <property type="match status" value="1"/>
</dbReference>
<dbReference type="InterPro" id="IPR036890">
    <property type="entry name" value="HATPase_C_sf"/>
</dbReference>
<feature type="modified residue" description="4-aspartylphosphate" evidence="7">
    <location>
        <position position="530"/>
    </location>
</feature>
<dbReference type="EC" id="2.7.13.3" evidence="2"/>
<accession>A0AA48HHL6</accession>
<evidence type="ECO:0000256" key="7">
    <source>
        <dbReference type="PROSITE-ProRule" id="PRU00169"/>
    </source>
</evidence>
<dbReference type="EMBL" id="AP027272">
    <property type="protein sequence ID" value="BDX07073.1"/>
    <property type="molecule type" value="Genomic_DNA"/>
</dbReference>
<feature type="domain" description="Response regulatory" evidence="10">
    <location>
        <begin position="482"/>
        <end position="595"/>
    </location>
</feature>
<keyword evidence="8" id="KW-0812">Transmembrane</keyword>
<dbReference type="SMART" id="SM00388">
    <property type="entry name" value="HisKA"/>
    <property type="match status" value="1"/>
</dbReference>
<dbReference type="InterPro" id="IPR003594">
    <property type="entry name" value="HATPase_dom"/>
</dbReference>
<keyword evidence="6" id="KW-0902">Two-component regulatory system</keyword>
<feature type="transmembrane region" description="Helical" evidence="8">
    <location>
        <begin position="13"/>
        <end position="34"/>
    </location>
</feature>
<evidence type="ECO:0000256" key="5">
    <source>
        <dbReference type="ARBA" id="ARBA00022777"/>
    </source>
</evidence>
<dbReference type="SUPFAM" id="SSF55874">
    <property type="entry name" value="ATPase domain of HSP90 chaperone/DNA topoisomerase II/histidine kinase"/>
    <property type="match status" value="1"/>
</dbReference>
<dbReference type="Pfam" id="PF00072">
    <property type="entry name" value="Response_reg"/>
    <property type="match status" value="1"/>
</dbReference>
<keyword evidence="3 7" id="KW-0597">Phosphoprotein</keyword>
<evidence type="ECO:0000313" key="12">
    <source>
        <dbReference type="Proteomes" id="UP001333710"/>
    </source>
</evidence>
<dbReference type="Gene3D" id="3.30.565.10">
    <property type="entry name" value="Histidine kinase-like ATPase, C-terminal domain"/>
    <property type="match status" value="1"/>
</dbReference>
<dbReference type="PROSITE" id="PS50109">
    <property type="entry name" value="HIS_KIN"/>
    <property type="match status" value="1"/>
</dbReference>
<keyword evidence="4" id="KW-0808">Transferase</keyword>
<dbReference type="CDD" id="cd00082">
    <property type="entry name" value="HisKA"/>
    <property type="match status" value="1"/>
</dbReference>
<dbReference type="InterPro" id="IPR005467">
    <property type="entry name" value="His_kinase_dom"/>
</dbReference>
<dbReference type="KEGG" id="pmaw:MACH26_25940"/>
<dbReference type="InterPro" id="IPR001789">
    <property type="entry name" value="Sig_transdc_resp-reg_receiver"/>
</dbReference>
<dbReference type="SUPFAM" id="SSF52172">
    <property type="entry name" value="CheY-like"/>
    <property type="match status" value="1"/>
</dbReference>
<evidence type="ECO:0000256" key="3">
    <source>
        <dbReference type="ARBA" id="ARBA00022553"/>
    </source>
</evidence>
<evidence type="ECO:0000256" key="4">
    <source>
        <dbReference type="ARBA" id="ARBA00022679"/>
    </source>
</evidence>
<dbReference type="FunFam" id="3.30.565.10:FF:000010">
    <property type="entry name" value="Sensor histidine kinase RcsC"/>
    <property type="match status" value="1"/>
</dbReference>
<feature type="transmembrane region" description="Helical" evidence="8">
    <location>
        <begin position="181"/>
        <end position="201"/>
    </location>
</feature>
<evidence type="ECO:0000256" key="1">
    <source>
        <dbReference type="ARBA" id="ARBA00000085"/>
    </source>
</evidence>
<dbReference type="SUPFAM" id="SSF47384">
    <property type="entry name" value="Homodimeric domain of signal transducing histidine kinase"/>
    <property type="match status" value="1"/>
</dbReference>
<proteinExistence type="predicted"/>
<keyword evidence="12" id="KW-1185">Reference proteome</keyword>